<evidence type="ECO:0000256" key="1">
    <source>
        <dbReference type="SAM" id="MobiDB-lite"/>
    </source>
</evidence>
<dbReference type="EMBL" id="RSCD01000028">
    <property type="protein sequence ID" value="RSH82199.1"/>
    <property type="molecule type" value="Genomic_DNA"/>
</dbReference>
<gene>
    <name evidence="2" type="ORF">EHS25_006132</name>
</gene>
<organism evidence="2 3">
    <name type="scientific">Saitozyma podzolica</name>
    <dbReference type="NCBI Taxonomy" id="1890683"/>
    <lineage>
        <taxon>Eukaryota</taxon>
        <taxon>Fungi</taxon>
        <taxon>Dikarya</taxon>
        <taxon>Basidiomycota</taxon>
        <taxon>Agaricomycotina</taxon>
        <taxon>Tremellomycetes</taxon>
        <taxon>Tremellales</taxon>
        <taxon>Trimorphomycetaceae</taxon>
        <taxon>Saitozyma</taxon>
    </lineage>
</organism>
<accession>A0A427XTP4</accession>
<feature type="compositionally biased region" description="Polar residues" evidence="1">
    <location>
        <begin position="8"/>
        <end position="17"/>
    </location>
</feature>
<name>A0A427XTP4_9TREE</name>
<evidence type="ECO:0000313" key="2">
    <source>
        <dbReference type="EMBL" id="RSH82199.1"/>
    </source>
</evidence>
<keyword evidence="3" id="KW-1185">Reference proteome</keyword>
<reference evidence="2 3" key="1">
    <citation type="submission" date="2018-11" db="EMBL/GenBank/DDBJ databases">
        <title>Genome sequence of Saitozyma podzolica DSM 27192.</title>
        <authorList>
            <person name="Aliyu H."/>
            <person name="Gorte O."/>
            <person name="Ochsenreither K."/>
        </authorList>
    </citation>
    <scope>NUCLEOTIDE SEQUENCE [LARGE SCALE GENOMIC DNA]</scope>
    <source>
        <strain evidence="2 3">DSM 27192</strain>
    </source>
</reference>
<evidence type="ECO:0000313" key="3">
    <source>
        <dbReference type="Proteomes" id="UP000279259"/>
    </source>
</evidence>
<comment type="caution">
    <text evidence="2">The sequence shown here is derived from an EMBL/GenBank/DDBJ whole genome shotgun (WGS) entry which is preliminary data.</text>
</comment>
<dbReference type="AlphaFoldDB" id="A0A427XTP4"/>
<protein>
    <submittedName>
        <fullName evidence="2">Uncharacterized protein</fullName>
    </submittedName>
</protein>
<dbReference type="Proteomes" id="UP000279259">
    <property type="component" value="Unassembled WGS sequence"/>
</dbReference>
<feature type="compositionally biased region" description="Low complexity" evidence="1">
    <location>
        <begin position="32"/>
        <end position="60"/>
    </location>
</feature>
<proteinExistence type="predicted"/>
<sequence length="79" mass="7464">MSGLLGGVTNTLDQTTSGLLGGNQSGQGGQAAAGNAGNVAGQQQTGGQAGATQQTDAQGLPLGLDKTLNNVVGGTGLLK</sequence>
<feature type="region of interest" description="Disordered" evidence="1">
    <location>
        <begin position="1"/>
        <end position="65"/>
    </location>
</feature>
<feature type="compositionally biased region" description="Gly residues" evidence="1">
    <location>
        <begin position="19"/>
        <end position="31"/>
    </location>
</feature>